<dbReference type="InterPro" id="IPR002110">
    <property type="entry name" value="Ankyrin_rpt"/>
</dbReference>
<dbReference type="EMBL" id="CP063406">
    <property type="protein sequence ID" value="QSZ31288.1"/>
    <property type="molecule type" value="Genomic_DNA"/>
</dbReference>
<evidence type="ECO:0008006" key="7">
    <source>
        <dbReference type="Google" id="ProtNLM"/>
    </source>
</evidence>
<dbReference type="Proteomes" id="UP000672032">
    <property type="component" value="Chromosome 2"/>
</dbReference>
<proteinExistence type="predicted"/>
<dbReference type="PANTHER" id="PTHR24198">
    <property type="entry name" value="ANKYRIN REPEAT AND PROTEIN KINASE DOMAIN-CONTAINING PROTEIN"/>
    <property type="match status" value="1"/>
</dbReference>
<evidence type="ECO:0000256" key="3">
    <source>
        <dbReference type="PROSITE-ProRule" id="PRU00023"/>
    </source>
</evidence>
<dbReference type="OrthoDB" id="341259at2759"/>
<sequence>MCTIWYSFVTILYVYELFYGTNVTETGKADIESRDNSGRTPFSYAVSKHVHMLKFWLDIGKIDIKSRDNHSRTPFSYAFTKNIDILKFLFDTGDINSSDNEGRTPFSYAAESVNKSGFEFLLNTCKAGIDRADGNGRTPLWWAANGRKEAVVKLLVERGANLYLRSRAKRYIMEVMPEVKDEFDRRYVNSLSDIWRLFE</sequence>
<evidence type="ECO:0000256" key="2">
    <source>
        <dbReference type="ARBA" id="ARBA00023043"/>
    </source>
</evidence>
<name>A0A8A3P8U5_9HELO</name>
<evidence type="ECO:0000256" key="1">
    <source>
        <dbReference type="ARBA" id="ARBA00022737"/>
    </source>
</evidence>
<dbReference type="SMART" id="SM00248">
    <property type="entry name" value="ANK"/>
    <property type="match status" value="4"/>
</dbReference>
<organism evidence="5 6">
    <name type="scientific">Monilinia vaccinii-corymbosi</name>
    <dbReference type="NCBI Taxonomy" id="61207"/>
    <lineage>
        <taxon>Eukaryota</taxon>
        <taxon>Fungi</taxon>
        <taxon>Dikarya</taxon>
        <taxon>Ascomycota</taxon>
        <taxon>Pezizomycotina</taxon>
        <taxon>Leotiomycetes</taxon>
        <taxon>Helotiales</taxon>
        <taxon>Sclerotiniaceae</taxon>
        <taxon>Monilinia</taxon>
    </lineage>
</organism>
<keyword evidence="4" id="KW-0732">Signal</keyword>
<dbReference type="Pfam" id="PF12796">
    <property type="entry name" value="Ank_2"/>
    <property type="match status" value="1"/>
</dbReference>
<protein>
    <recommendedName>
        <fullName evidence="7">Ankyrin repeat protein</fullName>
    </recommendedName>
</protein>
<keyword evidence="2 3" id="KW-0040">ANK repeat</keyword>
<dbReference type="Gene3D" id="1.25.40.20">
    <property type="entry name" value="Ankyrin repeat-containing domain"/>
    <property type="match status" value="1"/>
</dbReference>
<evidence type="ECO:0000313" key="6">
    <source>
        <dbReference type="Proteomes" id="UP000672032"/>
    </source>
</evidence>
<accession>A0A8A3P8U5</accession>
<feature type="repeat" description="ANK" evidence="3">
    <location>
        <begin position="135"/>
        <end position="167"/>
    </location>
</feature>
<keyword evidence="1" id="KW-0677">Repeat</keyword>
<dbReference type="SUPFAM" id="SSF48403">
    <property type="entry name" value="Ankyrin repeat"/>
    <property type="match status" value="1"/>
</dbReference>
<dbReference type="PROSITE" id="PS50297">
    <property type="entry name" value="ANK_REP_REGION"/>
    <property type="match status" value="1"/>
</dbReference>
<feature type="chain" id="PRO_5033005616" description="Ankyrin repeat protein" evidence="4">
    <location>
        <begin position="21"/>
        <end position="199"/>
    </location>
</feature>
<evidence type="ECO:0000313" key="5">
    <source>
        <dbReference type="EMBL" id="QSZ31288.1"/>
    </source>
</evidence>
<dbReference type="AlphaFoldDB" id="A0A8A3P8U5"/>
<gene>
    <name evidence="5" type="ORF">DSL72_000851</name>
</gene>
<keyword evidence="6" id="KW-1185">Reference proteome</keyword>
<feature type="signal peptide" evidence="4">
    <location>
        <begin position="1"/>
        <end position="20"/>
    </location>
</feature>
<dbReference type="PROSITE" id="PS50088">
    <property type="entry name" value="ANK_REPEAT"/>
    <property type="match status" value="1"/>
</dbReference>
<dbReference type="InterPro" id="IPR036770">
    <property type="entry name" value="Ankyrin_rpt-contain_sf"/>
</dbReference>
<evidence type="ECO:0000256" key="4">
    <source>
        <dbReference type="SAM" id="SignalP"/>
    </source>
</evidence>
<reference evidence="5" key="1">
    <citation type="submission" date="2020-10" db="EMBL/GenBank/DDBJ databases">
        <title>Genome Sequence of Monilinia vaccinii-corymbosi Sheds Light on Mummy Berry Disease Infection of Blueberry and Mating Type.</title>
        <authorList>
            <person name="Yow A.G."/>
            <person name="Zhang Y."/>
            <person name="Bansal K."/>
            <person name="Eacker S.M."/>
            <person name="Sullivan S."/>
            <person name="Liachko I."/>
            <person name="Cubeta M.A."/>
            <person name="Rollins J.A."/>
            <person name="Ashrafi H."/>
        </authorList>
    </citation>
    <scope>NUCLEOTIDE SEQUENCE</scope>
    <source>
        <strain evidence="5">RL-1</strain>
    </source>
</reference>
<dbReference type="PANTHER" id="PTHR24198:SF165">
    <property type="entry name" value="ANKYRIN REPEAT-CONTAINING PROTEIN-RELATED"/>
    <property type="match status" value="1"/>
</dbReference>